<sequence>MRSHSTVAVAWAAYSIYHTAFAVSVPSISSLDTALTILKDNDLWAQYSNKTAAAILVESSKKFSDAQATCFSLSEKLWAPDGQTQKFTAGLNNALSYQVYLRKFPKDQLFWIAPDSQHPCRAISAKGVEVESCNCQWRLPALCTHSAPIANKSFVDTSARYRITVKSRKQYTTGFRDSVGFRFDGIRFAPTPQRFEYSTVLDKAGSVDALSFGEGCLQTSYGSEDCLFLNIATPYLPESLDKCDDSRRRQIKKQLKPVMFYIYGGGFVENSGNLGNYDGVNLASRGDVVVVKINYRLGFFGWLALKTDNTTINGNFGFSDMISAIQWVRANIASFGGDPDRITVFGDSAGAISTEAFLASEKAKGLFSAAIIQSLPLASASTDEKAQFQTLEQATTSIGPLLEKTGCSTATDTLACLKNADPAVLVSVQNELGPRSVVVDGDYMTKNYLAISGDGYIANVPVLMGVNRDENAVAVSLSFASFTGNISSIEDWLEWAQSEPYLGVSPGNPRNLTQFANHPAFPHPSGTPQATAFNITQRVVSDTFFRCGSWSIAYLAAKYKTLPKVYVYEMNRTYQPGRWTVPECEAPKTNPLRPYGDPSQEYYKCHSGEVDLIFGSLLWIGEEARDEFDIPYSQMLVDQWASFAWNHDPNPKVAYLKARGYQSTLDQLIKWGPWRPLNAHKPTMRILQWDGYQAPLSEREQCEALGMPLDFLKH</sequence>
<dbReference type="PROSITE" id="PS00122">
    <property type="entry name" value="CARBOXYLESTERASE_B_1"/>
    <property type="match status" value="1"/>
</dbReference>
<keyword evidence="6" id="KW-1185">Reference proteome</keyword>
<dbReference type="Gene3D" id="3.40.50.1820">
    <property type="entry name" value="alpha/beta hydrolase"/>
    <property type="match status" value="1"/>
</dbReference>
<dbReference type="AlphaFoldDB" id="A0AAV9U578"/>
<comment type="similarity">
    <text evidence="1">Belongs to the type-B carboxylesterase/lipase family.</text>
</comment>
<evidence type="ECO:0000256" key="2">
    <source>
        <dbReference type="ARBA" id="ARBA00022801"/>
    </source>
</evidence>
<comment type="caution">
    <text evidence="5">The sequence shown here is derived from an EMBL/GenBank/DDBJ whole genome shotgun (WGS) entry which is preliminary data.</text>
</comment>
<accession>A0AAV9U578</accession>
<dbReference type="InterPro" id="IPR029058">
    <property type="entry name" value="AB_hydrolase_fold"/>
</dbReference>
<evidence type="ECO:0000259" key="4">
    <source>
        <dbReference type="Pfam" id="PF00135"/>
    </source>
</evidence>
<dbReference type="PANTHER" id="PTHR11559">
    <property type="entry name" value="CARBOXYLESTERASE"/>
    <property type="match status" value="1"/>
</dbReference>
<dbReference type="SUPFAM" id="SSF53474">
    <property type="entry name" value="alpha/beta-Hydrolases"/>
    <property type="match status" value="1"/>
</dbReference>
<dbReference type="EMBL" id="JAVHNQ010000011">
    <property type="protein sequence ID" value="KAK6336094.1"/>
    <property type="molecule type" value="Genomic_DNA"/>
</dbReference>
<keyword evidence="3" id="KW-0732">Signal</keyword>
<name>A0AAV9U578_9PEZI</name>
<dbReference type="Proteomes" id="UP001375240">
    <property type="component" value="Unassembled WGS sequence"/>
</dbReference>
<feature type="signal peptide" evidence="3">
    <location>
        <begin position="1"/>
        <end position="22"/>
    </location>
</feature>
<dbReference type="InterPro" id="IPR002018">
    <property type="entry name" value="CarbesteraseB"/>
</dbReference>
<reference evidence="5 6" key="1">
    <citation type="submission" date="2019-10" db="EMBL/GenBank/DDBJ databases">
        <authorList>
            <person name="Palmer J.M."/>
        </authorList>
    </citation>
    <scope>NUCLEOTIDE SEQUENCE [LARGE SCALE GENOMIC DNA]</scope>
    <source>
        <strain evidence="5 6">TWF696</strain>
    </source>
</reference>
<dbReference type="InterPro" id="IPR019826">
    <property type="entry name" value="Carboxylesterase_B_AS"/>
</dbReference>
<dbReference type="InterPro" id="IPR050309">
    <property type="entry name" value="Type-B_Carboxylest/Lipase"/>
</dbReference>
<proteinExistence type="inferred from homology"/>
<protein>
    <recommendedName>
        <fullName evidence="4">Carboxylesterase type B domain-containing protein</fullName>
    </recommendedName>
</protein>
<feature type="domain" description="Carboxylesterase type B" evidence="4">
    <location>
        <begin position="182"/>
        <end position="665"/>
    </location>
</feature>
<organism evidence="5 6">
    <name type="scientific">Orbilia brochopaga</name>
    <dbReference type="NCBI Taxonomy" id="3140254"/>
    <lineage>
        <taxon>Eukaryota</taxon>
        <taxon>Fungi</taxon>
        <taxon>Dikarya</taxon>
        <taxon>Ascomycota</taxon>
        <taxon>Pezizomycotina</taxon>
        <taxon>Orbiliomycetes</taxon>
        <taxon>Orbiliales</taxon>
        <taxon>Orbiliaceae</taxon>
        <taxon>Orbilia</taxon>
    </lineage>
</organism>
<keyword evidence="2" id="KW-0378">Hydrolase</keyword>
<evidence type="ECO:0000256" key="1">
    <source>
        <dbReference type="ARBA" id="ARBA00005964"/>
    </source>
</evidence>
<dbReference type="Pfam" id="PF00135">
    <property type="entry name" value="COesterase"/>
    <property type="match status" value="1"/>
</dbReference>
<dbReference type="InterPro" id="IPR000997">
    <property type="entry name" value="Cholinesterase"/>
</dbReference>
<dbReference type="PRINTS" id="PR00878">
    <property type="entry name" value="CHOLNESTRASE"/>
</dbReference>
<evidence type="ECO:0000313" key="5">
    <source>
        <dbReference type="EMBL" id="KAK6336094.1"/>
    </source>
</evidence>
<evidence type="ECO:0000313" key="6">
    <source>
        <dbReference type="Proteomes" id="UP001375240"/>
    </source>
</evidence>
<feature type="chain" id="PRO_5043384615" description="Carboxylesterase type B domain-containing protein" evidence="3">
    <location>
        <begin position="23"/>
        <end position="714"/>
    </location>
</feature>
<dbReference type="GO" id="GO:0004104">
    <property type="term" value="F:cholinesterase activity"/>
    <property type="evidence" value="ECO:0007669"/>
    <property type="project" value="InterPro"/>
</dbReference>
<evidence type="ECO:0000256" key="3">
    <source>
        <dbReference type="SAM" id="SignalP"/>
    </source>
</evidence>
<gene>
    <name evidence="5" type="ORF">TWF696_001662</name>
</gene>